<keyword evidence="6" id="KW-1185">Reference proteome</keyword>
<name>A0A101NUH6_9ACTN</name>
<dbReference type="GO" id="GO:0003677">
    <property type="term" value="F:DNA binding"/>
    <property type="evidence" value="ECO:0007669"/>
    <property type="project" value="UniProtKB-KW"/>
</dbReference>
<dbReference type="Pfam" id="PF00392">
    <property type="entry name" value="GntR"/>
    <property type="match status" value="1"/>
</dbReference>
<dbReference type="AlphaFoldDB" id="A0A101NUH6"/>
<dbReference type="SMART" id="SM00345">
    <property type="entry name" value="HTH_GNTR"/>
    <property type="match status" value="1"/>
</dbReference>
<evidence type="ECO:0000313" key="6">
    <source>
        <dbReference type="Proteomes" id="UP000053127"/>
    </source>
</evidence>
<dbReference type="InterPro" id="IPR008920">
    <property type="entry name" value="TF_FadR/GntR_C"/>
</dbReference>
<dbReference type="Gene3D" id="1.10.10.10">
    <property type="entry name" value="Winged helix-like DNA-binding domain superfamily/Winged helix DNA-binding domain"/>
    <property type="match status" value="1"/>
</dbReference>
<protein>
    <submittedName>
        <fullName evidence="5">GntR family transcriptional regulator</fullName>
    </submittedName>
</protein>
<keyword evidence="2" id="KW-0238">DNA-binding</keyword>
<dbReference type="InterPro" id="IPR036390">
    <property type="entry name" value="WH_DNA-bd_sf"/>
</dbReference>
<dbReference type="Gene3D" id="1.20.120.530">
    <property type="entry name" value="GntR ligand-binding domain-like"/>
    <property type="match status" value="1"/>
</dbReference>
<evidence type="ECO:0000256" key="3">
    <source>
        <dbReference type="ARBA" id="ARBA00023163"/>
    </source>
</evidence>
<dbReference type="RefSeq" id="WP_067135419.1">
    <property type="nucleotide sequence ID" value="NZ_JBFACD010000062.1"/>
</dbReference>
<proteinExistence type="predicted"/>
<dbReference type="PROSITE" id="PS50949">
    <property type="entry name" value="HTH_GNTR"/>
    <property type="match status" value="1"/>
</dbReference>
<dbReference type="InterPro" id="IPR036388">
    <property type="entry name" value="WH-like_DNA-bd_sf"/>
</dbReference>
<dbReference type="SMART" id="SM00895">
    <property type="entry name" value="FCD"/>
    <property type="match status" value="1"/>
</dbReference>
<reference evidence="5 6" key="1">
    <citation type="submission" date="2015-10" db="EMBL/GenBank/DDBJ databases">
        <title>Draft genome sequence of Streptomyces yokosukanensis DSM 40224, type strain for the species Streptomyces yokosukanensis.</title>
        <authorList>
            <person name="Ruckert C."/>
            <person name="Winkler A."/>
            <person name="Kalinowski J."/>
            <person name="Kampfer P."/>
            <person name="Glaeser S."/>
        </authorList>
    </citation>
    <scope>NUCLEOTIDE SEQUENCE [LARGE SCALE GENOMIC DNA]</scope>
    <source>
        <strain evidence="5 6">DSM 40224</strain>
    </source>
</reference>
<dbReference type="InterPro" id="IPR000524">
    <property type="entry name" value="Tscrpt_reg_HTH_GntR"/>
</dbReference>
<dbReference type="STRING" id="67386.AQI95_39015"/>
<dbReference type="OrthoDB" id="8680240at2"/>
<dbReference type="GO" id="GO:0003700">
    <property type="term" value="F:DNA-binding transcription factor activity"/>
    <property type="evidence" value="ECO:0007669"/>
    <property type="project" value="InterPro"/>
</dbReference>
<dbReference type="InterPro" id="IPR011711">
    <property type="entry name" value="GntR_C"/>
</dbReference>
<dbReference type="SUPFAM" id="SSF48008">
    <property type="entry name" value="GntR ligand-binding domain-like"/>
    <property type="match status" value="1"/>
</dbReference>
<feature type="domain" description="HTH gntR-type" evidence="4">
    <location>
        <begin position="6"/>
        <end position="73"/>
    </location>
</feature>
<organism evidence="5 6">
    <name type="scientific">Streptomyces yokosukanensis</name>
    <dbReference type="NCBI Taxonomy" id="67386"/>
    <lineage>
        <taxon>Bacteria</taxon>
        <taxon>Bacillati</taxon>
        <taxon>Actinomycetota</taxon>
        <taxon>Actinomycetes</taxon>
        <taxon>Kitasatosporales</taxon>
        <taxon>Streptomycetaceae</taxon>
        <taxon>Streptomyces</taxon>
    </lineage>
</organism>
<evidence type="ECO:0000259" key="4">
    <source>
        <dbReference type="PROSITE" id="PS50949"/>
    </source>
</evidence>
<comment type="caution">
    <text evidence="5">The sequence shown here is derived from an EMBL/GenBank/DDBJ whole genome shotgun (WGS) entry which is preliminary data.</text>
</comment>
<keyword evidence="3" id="KW-0804">Transcription</keyword>
<sequence length="233" mass="25724">MVKENSTRTEEVFDGIRSDLLNGVLAPGQRLKLVALAARFGVSMSVVREALTRLTEQGLVVSNPQRGFSVMPLSVDDLSDLTQTRVQLESIALRQSIALGGLEWESAVVAAHHTLERTPVDGADGRLNEDWPAAHRAFHQALLSGAQSPRLEGVVNSLRDNAELYRRWYWALTEDQVRDLATEHRQLRDFALARDADAAEAALAEHIGRAPRKLIAYAREHDLEDPTHGPSPA</sequence>
<evidence type="ECO:0000256" key="1">
    <source>
        <dbReference type="ARBA" id="ARBA00023015"/>
    </source>
</evidence>
<gene>
    <name evidence="5" type="ORF">AQI95_39015</name>
</gene>
<evidence type="ECO:0000256" key="2">
    <source>
        <dbReference type="ARBA" id="ARBA00023125"/>
    </source>
</evidence>
<dbReference type="SUPFAM" id="SSF46785">
    <property type="entry name" value="Winged helix' DNA-binding domain"/>
    <property type="match status" value="1"/>
</dbReference>
<dbReference type="Proteomes" id="UP000053127">
    <property type="component" value="Unassembled WGS sequence"/>
</dbReference>
<dbReference type="CDD" id="cd07377">
    <property type="entry name" value="WHTH_GntR"/>
    <property type="match status" value="1"/>
</dbReference>
<keyword evidence="1" id="KW-0805">Transcription regulation</keyword>
<evidence type="ECO:0000313" key="5">
    <source>
        <dbReference type="EMBL" id="KUM99509.1"/>
    </source>
</evidence>
<dbReference type="PANTHER" id="PTHR43537:SF5">
    <property type="entry name" value="UXU OPERON TRANSCRIPTIONAL REGULATOR"/>
    <property type="match status" value="1"/>
</dbReference>
<dbReference type="EMBL" id="LMWN01000063">
    <property type="protein sequence ID" value="KUM99509.1"/>
    <property type="molecule type" value="Genomic_DNA"/>
</dbReference>
<dbReference type="Pfam" id="PF07729">
    <property type="entry name" value="FCD"/>
    <property type="match status" value="1"/>
</dbReference>
<accession>A0A101NUH6</accession>
<dbReference type="PANTHER" id="PTHR43537">
    <property type="entry name" value="TRANSCRIPTIONAL REGULATOR, GNTR FAMILY"/>
    <property type="match status" value="1"/>
</dbReference>